<reference evidence="2" key="1">
    <citation type="submission" date="2014-09" db="EMBL/GenBank/DDBJ databases">
        <authorList>
            <person name="Mudge J."/>
            <person name="Ramaraj T."/>
            <person name="Lindquist I.E."/>
            <person name="Bharti A.K."/>
            <person name="Sundararajan A."/>
            <person name="Cameron C.T."/>
            <person name="Woodward J.E."/>
            <person name="May G.D."/>
            <person name="Brubaker C."/>
            <person name="Broadhvest J."/>
            <person name="Wilkins T.A."/>
        </authorList>
    </citation>
    <scope>NUCLEOTIDE SEQUENCE</scope>
    <source>
        <strain evidence="2">cv. AKA8401</strain>
    </source>
</reference>
<evidence type="ECO:0000313" key="1">
    <source>
        <dbReference type="EMBL" id="KHG18766.1"/>
    </source>
</evidence>
<organism evidence="1 2">
    <name type="scientific">Gossypium arboreum</name>
    <name type="common">Tree cotton</name>
    <name type="synonym">Gossypium nanking</name>
    <dbReference type="NCBI Taxonomy" id="29729"/>
    <lineage>
        <taxon>Eukaryota</taxon>
        <taxon>Viridiplantae</taxon>
        <taxon>Streptophyta</taxon>
        <taxon>Embryophyta</taxon>
        <taxon>Tracheophyta</taxon>
        <taxon>Spermatophyta</taxon>
        <taxon>Magnoliopsida</taxon>
        <taxon>eudicotyledons</taxon>
        <taxon>Gunneridae</taxon>
        <taxon>Pentapetalae</taxon>
        <taxon>rosids</taxon>
        <taxon>malvids</taxon>
        <taxon>Malvales</taxon>
        <taxon>Malvaceae</taxon>
        <taxon>Malvoideae</taxon>
        <taxon>Gossypium</taxon>
    </lineage>
</organism>
<dbReference type="Proteomes" id="UP000032142">
    <property type="component" value="Unassembled WGS sequence"/>
</dbReference>
<keyword evidence="2" id="KW-1185">Reference proteome</keyword>
<evidence type="ECO:0000313" key="2">
    <source>
        <dbReference type="Proteomes" id="UP000032142"/>
    </source>
</evidence>
<accession>A0A0B0P5Z1</accession>
<dbReference type="EMBL" id="KN411333">
    <property type="protein sequence ID" value="KHG18766.1"/>
    <property type="molecule type" value="Genomic_DNA"/>
</dbReference>
<protein>
    <submittedName>
        <fullName evidence="1">Uncharacterized protein</fullName>
    </submittedName>
</protein>
<proteinExistence type="predicted"/>
<gene>
    <name evidence="1" type="ORF">F383_24589</name>
</gene>
<sequence>MPCPRHSLTLTLVYRGQCHVPDMVLHWLSSIGVDAMFQTWSYTSSHIWRPMPCPRHGLTQAHISP</sequence>
<name>A0A0B0P5Z1_GOSAR</name>
<dbReference type="AlphaFoldDB" id="A0A0B0P5Z1"/>